<dbReference type="InterPro" id="IPR050940">
    <property type="entry name" value="Actin_reg-Ser/Thr_kinase"/>
</dbReference>
<dbReference type="SUPFAM" id="SSF56112">
    <property type="entry name" value="Protein kinase-like (PK-like)"/>
    <property type="match status" value="1"/>
</dbReference>
<evidence type="ECO:0000256" key="3">
    <source>
        <dbReference type="ARBA" id="ARBA00022679"/>
    </source>
</evidence>
<evidence type="ECO:0000256" key="7">
    <source>
        <dbReference type="PROSITE-ProRule" id="PRU10141"/>
    </source>
</evidence>
<feature type="non-terminal residue" evidence="11">
    <location>
        <position position="322"/>
    </location>
</feature>
<dbReference type="GO" id="GO:0005524">
    <property type="term" value="F:ATP binding"/>
    <property type="evidence" value="ECO:0007669"/>
    <property type="project" value="UniProtKB-UniRule"/>
</dbReference>
<dbReference type="SMART" id="SM00220">
    <property type="entry name" value="S_TKc"/>
    <property type="match status" value="1"/>
</dbReference>
<dbReference type="GO" id="GO:0004674">
    <property type="term" value="F:protein serine/threonine kinase activity"/>
    <property type="evidence" value="ECO:0007669"/>
    <property type="project" value="UniProtKB-KW"/>
</dbReference>
<evidence type="ECO:0000256" key="8">
    <source>
        <dbReference type="RuleBase" id="RU000304"/>
    </source>
</evidence>
<dbReference type="PROSITE" id="PS00107">
    <property type="entry name" value="PROTEIN_KINASE_ATP"/>
    <property type="match status" value="1"/>
</dbReference>
<evidence type="ECO:0000256" key="4">
    <source>
        <dbReference type="ARBA" id="ARBA00022741"/>
    </source>
</evidence>
<evidence type="ECO:0000313" key="11">
    <source>
        <dbReference type="EMBL" id="EKM76227.1"/>
    </source>
</evidence>
<evidence type="ECO:0000256" key="2">
    <source>
        <dbReference type="ARBA" id="ARBA00022527"/>
    </source>
</evidence>
<evidence type="ECO:0000256" key="9">
    <source>
        <dbReference type="SAM" id="MobiDB-lite"/>
    </source>
</evidence>
<evidence type="ECO:0000313" key="12">
    <source>
        <dbReference type="Proteomes" id="UP000008493"/>
    </source>
</evidence>
<dbReference type="InterPro" id="IPR017441">
    <property type="entry name" value="Protein_kinase_ATP_BS"/>
</dbReference>
<dbReference type="CDD" id="cd13999">
    <property type="entry name" value="STKc_MAP3K-like"/>
    <property type="match status" value="1"/>
</dbReference>
<keyword evidence="2 8" id="KW-0723">Serine/threonine-protein kinase</keyword>
<dbReference type="Gene3D" id="1.10.510.10">
    <property type="entry name" value="Transferase(Phosphotransferase) domain 1"/>
    <property type="match status" value="1"/>
</dbReference>
<keyword evidence="12" id="KW-1185">Reference proteome</keyword>
<organism evidence="11 12">
    <name type="scientific">Agaricus bisporus var. burnettii (strain JB137-S8 / ATCC MYA-4627 / FGSC 10392)</name>
    <name type="common">White button mushroom</name>
    <dbReference type="NCBI Taxonomy" id="597362"/>
    <lineage>
        <taxon>Eukaryota</taxon>
        <taxon>Fungi</taxon>
        <taxon>Dikarya</taxon>
        <taxon>Basidiomycota</taxon>
        <taxon>Agaricomycotina</taxon>
        <taxon>Agaricomycetes</taxon>
        <taxon>Agaricomycetidae</taxon>
        <taxon>Agaricales</taxon>
        <taxon>Agaricineae</taxon>
        <taxon>Agaricaceae</taxon>
        <taxon>Agaricus</taxon>
    </lineage>
</organism>
<dbReference type="Gene3D" id="3.30.200.20">
    <property type="entry name" value="Phosphorylase Kinase, domain 1"/>
    <property type="match status" value="1"/>
</dbReference>
<comment type="similarity">
    <text evidence="1">Belongs to the protein kinase superfamily. TKL Ser/Thr protein kinase family.</text>
</comment>
<dbReference type="STRING" id="597362.K5X029"/>
<dbReference type="InterPro" id="IPR001245">
    <property type="entry name" value="Ser-Thr/Tyr_kinase_cat_dom"/>
</dbReference>
<feature type="non-terminal residue" evidence="11">
    <location>
        <position position="1"/>
    </location>
</feature>
<dbReference type="AlphaFoldDB" id="K5X029"/>
<dbReference type="InterPro" id="IPR011009">
    <property type="entry name" value="Kinase-like_dom_sf"/>
</dbReference>
<dbReference type="GeneID" id="18826940"/>
<keyword evidence="5" id="KW-0418">Kinase</keyword>
<dbReference type="PROSITE" id="PS50011">
    <property type="entry name" value="PROTEIN_KINASE_DOM"/>
    <property type="match status" value="1"/>
</dbReference>
<keyword evidence="6 7" id="KW-0067">ATP-binding</keyword>
<dbReference type="PRINTS" id="PR00109">
    <property type="entry name" value="TYRKINASE"/>
</dbReference>
<dbReference type="InterPro" id="IPR008271">
    <property type="entry name" value="Ser/Thr_kinase_AS"/>
</dbReference>
<feature type="binding site" evidence="7">
    <location>
        <position position="23"/>
    </location>
    <ligand>
        <name>ATP</name>
        <dbReference type="ChEBI" id="CHEBI:30616"/>
    </ligand>
</feature>
<dbReference type="RefSeq" id="XP_007333107.1">
    <property type="nucleotide sequence ID" value="XM_007333045.1"/>
</dbReference>
<dbReference type="Proteomes" id="UP000008493">
    <property type="component" value="Unassembled WGS sequence"/>
</dbReference>
<dbReference type="EMBL" id="JH971404">
    <property type="protein sequence ID" value="EKM76227.1"/>
    <property type="molecule type" value="Genomic_DNA"/>
</dbReference>
<evidence type="ECO:0000256" key="5">
    <source>
        <dbReference type="ARBA" id="ARBA00022777"/>
    </source>
</evidence>
<reference evidence="12" key="1">
    <citation type="journal article" date="2012" name="Proc. Natl. Acad. Sci. U.S.A.">
        <title>Genome sequence of the button mushroom Agaricus bisporus reveals mechanisms governing adaptation to a humic-rich ecological niche.</title>
        <authorList>
            <person name="Morin E."/>
            <person name="Kohler A."/>
            <person name="Baker A.R."/>
            <person name="Foulongne-Oriol M."/>
            <person name="Lombard V."/>
            <person name="Nagy L.G."/>
            <person name="Ohm R.A."/>
            <person name="Patyshakuliyeva A."/>
            <person name="Brun A."/>
            <person name="Aerts A.L."/>
            <person name="Bailey A.M."/>
            <person name="Billette C."/>
            <person name="Coutinho P.M."/>
            <person name="Deakin G."/>
            <person name="Doddapaneni H."/>
            <person name="Floudas D."/>
            <person name="Grimwood J."/>
            <person name="Hilden K."/>
            <person name="Kuees U."/>
            <person name="LaButti K.M."/>
            <person name="Lapidus A."/>
            <person name="Lindquist E.A."/>
            <person name="Lucas S.M."/>
            <person name="Murat C."/>
            <person name="Riley R.W."/>
            <person name="Salamov A.A."/>
            <person name="Schmutz J."/>
            <person name="Subramanian V."/>
            <person name="Woesten H.A.B."/>
            <person name="Xu J."/>
            <person name="Eastwood D.C."/>
            <person name="Foster G.D."/>
            <person name="Sonnenberg A.S."/>
            <person name="Cullen D."/>
            <person name="de Vries R.P."/>
            <person name="Lundell T."/>
            <person name="Hibbett D.S."/>
            <person name="Henrissat B."/>
            <person name="Burton K.S."/>
            <person name="Kerrigan R.W."/>
            <person name="Challen M.P."/>
            <person name="Grigoriev I.V."/>
            <person name="Martin F."/>
        </authorList>
    </citation>
    <scope>NUCLEOTIDE SEQUENCE [LARGE SCALE GENOMIC DNA]</scope>
    <source>
        <strain evidence="12">JB137-S8 / ATCC MYA-4627 / FGSC 10392</strain>
    </source>
</reference>
<evidence type="ECO:0000256" key="1">
    <source>
        <dbReference type="ARBA" id="ARBA00005843"/>
    </source>
</evidence>
<feature type="region of interest" description="Disordered" evidence="9">
    <location>
        <begin position="280"/>
        <end position="322"/>
    </location>
</feature>
<evidence type="ECO:0000256" key="6">
    <source>
        <dbReference type="ARBA" id="ARBA00022840"/>
    </source>
</evidence>
<protein>
    <recommendedName>
        <fullName evidence="10">Protein kinase domain-containing protein</fullName>
    </recommendedName>
</protein>
<feature type="domain" description="Protein kinase" evidence="10">
    <location>
        <begin position="1"/>
        <end position="259"/>
    </location>
</feature>
<accession>K5X029</accession>
<dbReference type="InParanoid" id="K5X029"/>
<dbReference type="OrthoDB" id="4062651at2759"/>
<dbReference type="InterPro" id="IPR000719">
    <property type="entry name" value="Prot_kinase_dom"/>
</dbReference>
<name>K5X029_AGABU</name>
<proteinExistence type="inferred from homology"/>
<gene>
    <name evidence="11" type="ORF">AGABI1DRAFT_12916</name>
</gene>
<dbReference type="OMA" id="MNMIVPF"/>
<dbReference type="PANTHER" id="PTHR46485">
    <property type="entry name" value="LIM DOMAIN KINASE 1"/>
    <property type="match status" value="1"/>
</dbReference>
<dbReference type="Pfam" id="PF07714">
    <property type="entry name" value="PK_Tyr_Ser-Thr"/>
    <property type="match status" value="1"/>
</dbReference>
<dbReference type="PROSITE" id="PS00108">
    <property type="entry name" value="PROTEIN_KINASE_ST"/>
    <property type="match status" value="1"/>
</dbReference>
<keyword evidence="4 7" id="KW-0547">Nucleotide-binding</keyword>
<evidence type="ECO:0000259" key="10">
    <source>
        <dbReference type="PROSITE" id="PS50011"/>
    </source>
</evidence>
<dbReference type="eggNOG" id="KOG0192">
    <property type="taxonomic scope" value="Eukaryota"/>
</dbReference>
<keyword evidence="3" id="KW-0808">Transferase</keyword>
<dbReference type="HOGENOM" id="CLU_000288_7_35_1"/>
<sequence length="322" mass="36127">KLGAGSFGNVYKGNYLGIDVAIKEVLPSKDYDVAKYFEREWRLMKECRHPNICLFIGLSRAPQPDGRIFIISEFIDNGNVRLYIHDKSKPFPWRLRISFATDVTRALAYLHARKCIHRDLKGENLLVTSNGRIKVTDFGFARIAARNAEESKRLTFCGTDSYMSPEILLGEEFDLPTDIFSLGVIFCEIAARQLADDTHFKRHPPVFDVDPAEVKRLASPDCPPDFVGLCLDCLNPKPLERPTTRMILERLARMEQDLLSKPASGSEDVHVGSVKFLTGGKRPAAPPRIPSFGMDVGKDIRKNGHTSGGEDSDEDEEFIEAL</sequence>
<dbReference type="PANTHER" id="PTHR46485:SF5">
    <property type="entry name" value="CENTER DIVIDER, ISOFORM A"/>
    <property type="match status" value="1"/>
</dbReference>
<dbReference type="KEGG" id="abp:AGABI1DRAFT12916"/>
<feature type="compositionally biased region" description="Acidic residues" evidence="9">
    <location>
        <begin position="310"/>
        <end position="322"/>
    </location>
</feature>